<dbReference type="InterPro" id="IPR001638">
    <property type="entry name" value="Solute-binding_3/MltF_N"/>
</dbReference>
<feature type="chain" id="PRO_5047027187" evidence="3">
    <location>
        <begin position="24"/>
        <end position="280"/>
    </location>
</feature>
<evidence type="ECO:0000259" key="4">
    <source>
        <dbReference type="SMART" id="SM00062"/>
    </source>
</evidence>
<dbReference type="PANTHER" id="PTHR35936">
    <property type="entry name" value="MEMBRANE-BOUND LYTIC MUREIN TRANSGLYCOSYLASE F"/>
    <property type="match status" value="1"/>
</dbReference>
<sequence>MLQKTLALFLTATAIGIAVPAAAQDQSPLKSAIDATFAPHAMPKVSGGLEGFNIDVVDEISKRIGRKIEVEGTQFAGLIPALQAGTYDFLTAVVTITPERAQQMLFMEGFVDADYRFLTLKDKPDITRLEDLKDKVIAVQKGSIYEKWVNDNAAKYGWTAQSFATSTDAVQAVLAGRAYTNVSAATVVAWVVKNNPRLKNAYLYETGLTWSMPTRNDRIELRDTLENALECMKKDGTLTKLYVKWFEVEPKPGSSTTTIYPGYGAPGVQGYDPTAHEPKC</sequence>
<dbReference type="RefSeq" id="WP_377256359.1">
    <property type="nucleotide sequence ID" value="NZ_JBHMAA010000006.1"/>
</dbReference>
<evidence type="ECO:0000256" key="2">
    <source>
        <dbReference type="ARBA" id="ARBA00022729"/>
    </source>
</evidence>
<dbReference type="EMBL" id="JBHMAA010000006">
    <property type="protein sequence ID" value="MFB9947921.1"/>
    <property type="molecule type" value="Genomic_DNA"/>
</dbReference>
<dbReference type="Pfam" id="PF00497">
    <property type="entry name" value="SBP_bac_3"/>
    <property type="match status" value="1"/>
</dbReference>
<comment type="subcellular location">
    <subcellularLocation>
        <location evidence="1">Periplasm</location>
    </subcellularLocation>
</comment>
<evidence type="ECO:0000313" key="5">
    <source>
        <dbReference type="EMBL" id="MFB9947921.1"/>
    </source>
</evidence>
<keyword evidence="6" id="KW-1185">Reference proteome</keyword>
<evidence type="ECO:0000256" key="3">
    <source>
        <dbReference type="SAM" id="SignalP"/>
    </source>
</evidence>
<feature type="domain" description="Solute-binding protein family 3/N-terminal" evidence="4">
    <location>
        <begin position="28"/>
        <end position="249"/>
    </location>
</feature>
<name>A0ABV6ABC1_9HYPH</name>
<feature type="signal peptide" evidence="3">
    <location>
        <begin position="1"/>
        <end position="23"/>
    </location>
</feature>
<reference evidence="5 6" key="1">
    <citation type="submission" date="2024-09" db="EMBL/GenBank/DDBJ databases">
        <authorList>
            <person name="Sun Q."/>
            <person name="Mori K."/>
        </authorList>
    </citation>
    <scope>NUCLEOTIDE SEQUENCE [LARGE SCALE GENOMIC DNA]</scope>
    <source>
        <strain evidence="5 6">TBRC 4938</strain>
    </source>
</reference>
<evidence type="ECO:0000256" key="1">
    <source>
        <dbReference type="ARBA" id="ARBA00004418"/>
    </source>
</evidence>
<dbReference type="PANTHER" id="PTHR35936:SF17">
    <property type="entry name" value="ARGININE-BINDING EXTRACELLULAR PROTEIN ARTP"/>
    <property type="match status" value="1"/>
</dbReference>
<protein>
    <submittedName>
        <fullName evidence="5">Transporter substrate-binding domain-containing protein</fullName>
    </submittedName>
</protein>
<gene>
    <name evidence="5" type="ORF">ACFFP0_03625</name>
</gene>
<dbReference type="SUPFAM" id="SSF53850">
    <property type="entry name" value="Periplasmic binding protein-like II"/>
    <property type="match status" value="1"/>
</dbReference>
<keyword evidence="2 3" id="KW-0732">Signal</keyword>
<proteinExistence type="predicted"/>
<evidence type="ECO:0000313" key="6">
    <source>
        <dbReference type="Proteomes" id="UP001589692"/>
    </source>
</evidence>
<comment type="caution">
    <text evidence="5">The sequence shown here is derived from an EMBL/GenBank/DDBJ whole genome shotgun (WGS) entry which is preliminary data.</text>
</comment>
<dbReference type="SMART" id="SM00062">
    <property type="entry name" value="PBPb"/>
    <property type="match status" value="1"/>
</dbReference>
<dbReference type="Proteomes" id="UP001589692">
    <property type="component" value="Unassembled WGS sequence"/>
</dbReference>
<dbReference type="Gene3D" id="3.40.190.10">
    <property type="entry name" value="Periplasmic binding protein-like II"/>
    <property type="match status" value="2"/>
</dbReference>
<accession>A0ABV6ABC1</accession>
<organism evidence="5 6">
    <name type="scientific">Rhizobium puerariae</name>
    <dbReference type="NCBI Taxonomy" id="1585791"/>
    <lineage>
        <taxon>Bacteria</taxon>
        <taxon>Pseudomonadati</taxon>
        <taxon>Pseudomonadota</taxon>
        <taxon>Alphaproteobacteria</taxon>
        <taxon>Hyphomicrobiales</taxon>
        <taxon>Rhizobiaceae</taxon>
        <taxon>Rhizobium/Agrobacterium group</taxon>
        <taxon>Rhizobium</taxon>
    </lineage>
</organism>